<evidence type="ECO:0000259" key="1">
    <source>
        <dbReference type="Pfam" id="PF06938"/>
    </source>
</evidence>
<gene>
    <name evidence="3" type="ORF">CZ787_11765</name>
</gene>
<reference evidence="3 4" key="1">
    <citation type="submission" date="2017-02" db="EMBL/GenBank/DDBJ databases">
        <authorList>
            <person name="Dridi B."/>
        </authorList>
    </citation>
    <scope>NUCLEOTIDE SEQUENCE [LARGE SCALE GENOMIC DNA]</scope>
    <source>
        <strain evidence="3 4">JB380</strain>
    </source>
</reference>
<dbReference type="InterPro" id="IPR010707">
    <property type="entry name" value="DUF1285"/>
</dbReference>
<sequence length="194" mass="21437">MNIDRLLQQRQSVATIPPVDQWQPALSGDINIVIQADGTWLHEGQPFARPDVVRLLSSLLRHDPEGYCLVTPVERWCLQVDDLPFVAVEADFHDDAWWFTTQFEDVVRLDATHPLAFSETPGGEMLPEIAVRYGLSARLHRHVFYQLVDAASMKTLVNGQCEVGVWSAGEWFPLGCVDAEDGAGGGNGAPSEAL</sequence>
<dbReference type="InterPro" id="IPR048341">
    <property type="entry name" value="DUF1285_N"/>
</dbReference>
<dbReference type="RefSeq" id="WP_087109269.1">
    <property type="nucleotide sequence ID" value="NZ_FUKM01000048.1"/>
</dbReference>
<evidence type="ECO:0000313" key="3">
    <source>
        <dbReference type="EMBL" id="SJN13764.1"/>
    </source>
</evidence>
<feature type="domain" description="DUF1285" evidence="1">
    <location>
        <begin position="17"/>
        <end position="82"/>
    </location>
</feature>
<evidence type="ECO:0000313" key="4">
    <source>
        <dbReference type="Proteomes" id="UP000196331"/>
    </source>
</evidence>
<dbReference type="AlphaFoldDB" id="A0A1R4I2D1"/>
<comment type="caution">
    <text evidence="3">The sequence shown here is derived from an EMBL/GenBank/DDBJ whole genome shotgun (WGS) entry which is preliminary data.</text>
</comment>
<name>A0A1R4I2D1_9GAMM</name>
<accession>A0A1R4I2D1</accession>
<dbReference type="Pfam" id="PF06938">
    <property type="entry name" value="DUF1285_N"/>
    <property type="match status" value="1"/>
</dbReference>
<dbReference type="Proteomes" id="UP000196331">
    <property type="component" value="Unassembled WGS sequence"/>
</dbReference>
<proteinExistence type="predicted"/>
<dbReference type="Gene3D" id="2.30.270.10">
    <property type="entry name" value="duf1285 protein"/>
    <property type="match status" value="1"/>
</dbReference>
<dbReference type="EMBL" id="FUKM01000048">
    <property type="protein sequence ID" value="SJN13764.1"/>
    <property type="molecule type" value="Genomic_DNA"/>
</dbReference>
<protein>
    <submittedName>
        <fullName evidence="3">Proteophosphoglycan</fullName>
    </submittedName>
</protein>
<dbReference type="Pfam" id="PF21028">
    <property type="entry name" value="DUF1285_C"/>
    <property type="match status" value="1"/>
</dbReference>
<dbReference type="OrthoDB" id="3078366at2"/>
<dbReference type="Gene3D" id="3.10.540.10">
    <property type="entry name" value="duf1285 like domain"/>
    <property type="match status" value="1"/>
</dbReference>
<dbReference type="PIRSF" id="PIRSF029557">
    <property type="entry name" value="UCP029557"/>
    <property type="match status" value="1"/>
</dbReference>
<dbReference type="InterPro" id="IPR023361">
    <property type="entry name" value="DUF1285_beta_roll_sf"/>
</dbReference>
<feature type="domain" description="DUF1285" evidence="2">
    <location>
        <begin position="84"/>
        <end position="174"/>
    </location>
</feature>
<evidence type="ECO:0000259" key="2">
    <source>
        <dbReference type="Pfam" id="PF21028"/>
    </source>
</evidence>
<dbReference type="InterPro" id="IPR048342">
    <property type="entry name" value="DUF1285_C"/>
</dbReference>
<organism evidence="3 4">
    <name type="scientific">Halomonas citrativorans</name>
    <dbReference type="NCBI Taxonomy" id="2742612"/>
    <lineage>
        <taxon>Bacteria</taxon>
        <taxon>Pseudomonadati</taxon>
        <taxon>Pseudomonadota</taxon>
        <taxon>Gammaproteobacteria</taxon>
        <taxon>Oceanospirillales</taxon>
        <taxon>Halomonadaceae</taxon>
        <taxon>Halomonas</taxon>
    </lineage>
</organism>